<accession>A0A418WX96</accession>
<evidence type="ECO:0000256" key="8">
    <source>
        <dbReference type="ARBA" id="ARBA00023136"/>
    </source>
</evidence>
<evidence type="ECO:0000259" key="16">
    <source>
        <dbReference type="Pfam" id="PF07715"/>
    </source>
</evidence>
<dbReference type="InterPro" id="IPR010949">
    <property type="entry name" value="TonB_Hb/transfer/lactofer_rcpt"/>
</dbReference>
<protein>
    <submittedName>
        <fullName evidence="17">TonB-dependent hemoglobin/transferrin/lactoferrin family receptor</fullName>
    </submittedName>
</protein>
<dbReference type="Gene3D" id="2.170.130.10">
    <property type="entry name" value="TonB-dependent receptor, plug domain"/>
    <property type="match status" value="1"/>
</dbReference>
<keyword evidence="7 12" id="KW-0798">TonB box</keyword>
<dbReference type="SUPFAM" id="SSF56935">
    <property type="entry name" value="Porins"/>
    <property type="match status" value="1"/>
</dbReference>
<dbReference type="InterPro" id="IPR012910">
    <property type="entry name" value="Plug_dom"/>
</dbReference>
<evidence type="ECO:0000256" key="10">
    <source>
        <dbReference type="ARBA" id="ARBA00023237"/>
    </source>
</evidence>
<dbReference type="OrthoDB" id="9764669at2"/>
<evidence type="ECO:0000256" key="13">
    <source>
        <dbReference type="SAM" id="MobiDB-lite"/>
    </source>
</evidence>
<proteinExistence type="inferred from homology"/>
<dbReference type="Pfam" id="PF00593">
    <property type="entry name" value="TonB_dep_Rec_b-barrel"/>
    <property type="match status" value="1"/>
</dbReference>
<feature type="domain" description="TonB-dependent receptor plug" evidence="16">
    <location>
        <begin position="52"/>
        <end position="171"/>
    </location>
</feature>
<evidence type="ECO:0000256" key="6">
    <source>
        <dbReference type="ARBA" id="ARBA00022729"/>
    </source>
</evidence>
<evidence type="ECO:0000256" key="5">
    <source>
        <dbReference type="ARBA" id="ARBA00022692"/>
    </source>
</evidence>
<evidence type="ECO:0000256" key="4">
    <source>
        <dbReference type="ARBA" id="ARBA00022452"/>
    </source>
</evidence>
<comment type="subcellular location">
    <subcellularLocation>
        <location evidence="1 11">Cell outer membrane</location>
        <topology evidence="1 11">Multi-pass membrane protein</topology>
    </subcellularLocation>
</comment>
<reference evidence="17 18" key="1">
    <citation type="submission" date="2018-09" db="EMBL/GenBank/DDBJ databases">
        <authorList>
            <person name="Zhu H."/>
        </authorList>
    </citation>
    <scope>NUCLEOTIDE SEQUENCE [LARGE SCALE GENOMIC DNA]</scope>
    <source>
        <strain evidence="17 18">K2R10-39</strain>
    </source>
</reference>
<dbReference type="InterPro" id="IPR036942">
    <property type="entry name" value="Beta-barrel_TonB_sf"/>
</dbReference>
<evidence type="ECO:0000313" key="17">
    <source>
        <dbReference type="EMBL" id="RJG04715.1"/>
    </source>
</evidence>
<evidence type="ECO:0000256" key="1">
    <source>
        <dbReference type="ARBA" id="ARBA00004571"/>
    </source>
</evidence>
<keyword evidence="5 11" id="KW-0812">Transmembrane</keyword>
<evidence type="ECO:0000256" key="2">
    <source>
        <dbReference type="ARBA" id="ARBA00009810"/>
    </source>
</evidence>
<dbReference type="CDD" id="cd01347">
    <property type="entry name" value="ligand_gated_channel"/>
    <property type="match status" value="1"/>
</dbReference>
<comment type="caution">
    <text evidence="17">The sequence shown here is derived from an EMBL/GenBank/DDBJ whole genome shotgun (WGS) entry which is preliminary data.</text>
</comment>
<evidence type="ECO:0000256" key="7">
    <source>
        <dbReference type="ARBA" id="ARBA00023077"/>
    </source>
</evidence>
<evidence type="ECO:0000313" key="18">
    <source>
        <dbReference type="Proteomes" id="UP000285190"/>
    </source>
</evidence>
<evidence type="ECO:0000256" key="14">
    <source>
        <dbReference type="SAM" id="SignalP"/>
    </source>
</evidence>
<dbReference type="AlphaFoldDB" id="A0A418WX96"/>
<feature type="chain" id="PRO_5019218317" evidence="14">
    <location>
        <begin position="23"/>
        <end position="740"/>
    </location>
</feature>
<evidence type="ECO:0000259" key="15">
    <source>
        <dbReference type="Pfam" id="PF00593"/>
    </source>
</evidence>
<dbReference type="Proteomes" id="UP000285190">
    <property type="component" value="Unassembled WGS sequence"/>
</dbReference>
<dbReference type="GO" id="GO:0044718">
    <property type="term" value="P:siderophore transmembrane transport"/>
    <property type="evidence" value="ECO:0007669"/>
    <property type="project" value="TreeGrafter"/>
</dbReference>
<dbReference type="GO" id="GO:0009279">
    <property type="term" value="C:cell outer membrane"/>
    <property type="evidence" value="ECO:0007669"/>
    <property type="project" value="UniProtKB-SubCell"/>
</dbReference>
<dbReference type="EMBL" id="QYUN01000002">
    <property type="protein sequence ID" value="RJG04715.1"/>
    <property type="molecule type" value="Genomic_DNA"/>
</dbReference>
<keyword evidence="6 14" id="KW-0732">Signal</keyword>
<organism evidence="17 18">
    <name type="scientific">Noviherbaspirillum cavernae</name>
    <dbReference type="NCBI Taxonomy" id="2320862"/>
    <lineage>
        <taxon>Bacteria</taxon>
        <taxon>Pseudomonadati</taxon>
        <taxon>Pseudomonadota</taxon>
        <taxon>Betaproteobacteria</taxon>
        <taxon>Burkholderiales</taxon>
        <taxon>Oxalobacteraceae</taxon>
        <taxon>Noviherbaspirillum</taxon>
    </lineage>
</organism>
<dbReference type="GO" id="GO:0015232">
    <property type="term" value="F:heme transmembrane transporter activity"/>
    <property type="evidence" value="ECO:0007669"/>
    <property type="project" value="InterPro"/>
</dbReference>
<keyword evidence="4 11" id="KW-1134">Transmembrane beta strand</keyword>
<feature type="region of interest" description="Disordered" evidence="13">
    <location>
        <begin position="227"/>
        <end position="251"/>
    </location>
</feature>
<evidence type="ECO:0000256" key="11">
    <source>
        <dbReference type="PROSITE-ProRule" id="PRU01360"/>
    </source>
</evidence>
<keyword evidence="10 11" id="KW-0998">Cell outer membrane</keyword>
<evidence type="ECO:0000256" key="3">
    <source>
        <dbReference type="ARBA" id="ARBA00022448"/>
    </source>
</evidence>
<dbReference type="InterPro" id="IPR037066">
    <property type="entry name" value="Plug_dom_sf"/>
</dbReference>
<dbReference type="InterPro" id="IPR039426">
    <property type="entry name" value="TonB-dep_rcpt-like"/>
</dbReference>
<dbReference type="InterPro" id="IPR011276">
    <property type="entry name" value="TonB_haem/Hb_rcpt"/>
</dbReference>
<name>A0A418WX96_9BURK</name>
<dbReference type="NCBIfam" id="TIGR01785">
    <property type="entry name" value="TonB-hemin"/>
    <property type="match status" value="1"/>
</dbReference>
<dbReference type="GO" id="GO:0015344">
    <property type="term" value="F:siderophore uptake transmembrane transporter activity"/>
    <property type="evidence" value="ECO:0007669"/>
    <property type="project" value="TreeGrafter"/>
</dbReference>
<dbReference type="Pfam" id="PF07715">
    <property type="entry name" value="Plug"/>
    <property type="match status" value="1"/>
</dbReference>
<evidence type="ECO:0000256" key="12">
    <source>
        <dbReference type="RuleBase" id="RU003357"/>
    </source>
</evidence>
<dbReference type="PANTHER" id="PTHR30069:SF29">
    <property type="entry name" value="HEMOGLOBIN AND HEMOGLOBIN-HAPTOGLOBIN-BINDING PROTEIN 1-RELATED"/>
    <property type="match status" value="1"/>
</dbReference>
<keyword evidence="8 11" id="KW-0472">Membrane</keyword>
<gene>
    <name evidence="17" type="ORF">D3870_00590</name>
</gene>
<evidence type="ECO:0000256" key="9">
    <source>
        <dbReference type="ARBA" id="ARBA00023170"/>
    </source>
</evidence>
<feature type="compositionally biased region" description="Polar residues" evidence="13">
    <location>
        <begin position="236"/>
        <end position="246"/>
    </location>
</feature>
<dbReference type="RefSeq" id="WP_119735797.1">
    <property type="nucleotide sequence ID" value="NZ_QYUN01000002.1"/>
</dbReference>
<sequence>MLRKSTLALAVGMAWASAPAIAAGEPTSSPESAPARLGEVTVSATRTERRVDNVPNTVTVTTSEDAEQEGARDLKSLFSDELGVEVRTAPARFTAAGAATGRAGSEGINIRGLEGNQVLMLVDGVRVPNGFSFASFATGRADYLDVDGIRTAEILRGPASTQFGSDGLAGAVSFRTLDPADLLKAGRSVGGFVRTGYASVDRSWNNTVGVAGRSDAWQGMLQATYRKGHEVDNKGTNDAPNSSRTEPNPADYNSRYVLAKALYTLNATNQFGLTLESQNRKQDTEVYSARAVPPLTSTSAIDLDTHDRITRDRVSLEHRYTDLNAPWMQRAETRLYWQDAKVEQLSIEDRLTAADRTRDNTYKQGLVGLSSLFESNLVGATSSINQRISYGFDWNKSKVEGVRDGTVPPFGETFPTKPFPDTDYTLAGAFVQDEIEAGAVSVIPGLRFDYYKLKPSTDGFTGGATTTLTDNAVTPRLGVVWRAAPQFAPYAQWAKGFRAPTPDQVNNGFTNLASGYTSIGNPNLKAERADSIELGVRSKFNALRTSVAIFDNSYDDFISQQAVGGAGTPANPTVFQYVNLANARIRGAEARAEWQFNSRWVGTAGIAYAKGDSETNGVKTPLDTISPLKAVLGVRYDAGTWGARVNLTHSAAKSASNVGTVPGPTGAPTAQFTSPSWTTVDVGVTWKPMANLTVVANLNNLFDETYWRWSDVRGLAANSNVVDAYTAPGRNLQASIRYDF</sequence>
<keyword evidence="9 17" id="KW-0675">Receptor</keyword>
<dbReference type="PROSITE" id="PS52016">
    <property type="entry name" value="TONB_DEPENDENT_REC_3"/>
    <property type="match status" value="1"/>
</dbReference>
<comment type="similarity">
    <text evidence="2 11 12">Belongs to the TonB-dependent receptor family.</text>
</comment>
<keyword evidence="18" id="KW-1185">Reference proteome</keyword>
<dbReference type="NCBIfam" id="TIGR01786">
    <property type="entry name" value="TonB-hemlactrns"/>
    <property type="match status" value="1"/>
</dbReference>
<keyword evidence="3 11" id="KW-0813">Transport</keyword>
<dbReference type="PANTHER" id="PTHR30069">
    <property type="entry name" value="TONB-DEPENDENT OUTER MEMBRANE RECEPTOR"/>
    <property type="match status" value="1"/>
</dbReference>
<feature type="domain" description="TonB-dependent receptor-like beta-barrel" evidence="15">
    <location>
        <begin position="260"/>
        <end position="701"/>
    </location>
</feature>
<dbReference type="Gene3D" id="2.40.170.20">
    <property type="entry name" value="TonB-dependent receptor, beta-barrel domain"/>
    <property type="match status" value="1"/>
</dbReference>
<dbReference type="InterPro" id="IPR000531">
    <property type="entry name" value="Beta-barrel_TonB"/>
</dbReference>
<feature type="signal peptide" evidence="14">
    <location>
        <begin position="1"/>
        <end position="22"/>
    </location>
</feature>